<dbReference type="EMBL" id="JHEM01000002">
    <property type="protein sequence ID" value="KCB26305.1"/>
    <property type="molecule type" value="Genomic_DNA"/>
</dbReference>
<evidence type="ECO:0000313" key="2">
    <source>
        <dbReference type="Proteomes" id="UP000025748"/>
    </source>
</evidence>
<name>A0ABR4R6T4_9BORD</name>
<dbReference type="Proteomes" id="UP000025748">
    <property type="component" value="Unassembled WGS sequence"/>
</dbReference>
<reference evidence="1 2" key="1">
    <citation type="submission" date="2014-03" db="EMBL/GenBank/DDBJ databases">
        <title>Genome sequence of Bordetella hinzii.</title>
        <authorList>
            <person name="Register K."/>
            <person name="Harvill E."/>
            <person name="Goodfield L.L."/>
            <person name="Ivanov Y.V."/>
            <person name="Meyer J.A."/>
            <person name="Muse S.J."/>
            <person name="Jacobs N."/>
            <person name="Bendor L."/>
            <person name="Smallridge W.E."/>
            <person name="Brinkac L.M."/>
            <person name="Sanka R."/>
            <person name="Kim M."/>
            <person name="Losada L."/>
        </authorList>
    </citation>
    <scope>NUCLEOTIDE SEQUENCE [LARGE SCALE GENOMIC DNA]</scope>
    <source>
        <strain evidence="1 2">OH87 BAL007II</strain>
    </source>
</reference>
<proteinExistence type="predicted"/>
<dbReference type="RefSeq" id="WP_032961361.1">
    <property type="nucleotide sequence ID" value="NZ_JHEM01000002.1"/>
</dbReference>
<dbReference type="Pfam" id="PF16510">
    <property type="entry name" value="P22_portal"/>
    <property type="match status" value="1"/>
</dbReference>
<accession>A0ABR4R6T4</accession>
<protein>
    <submittedName>
        <fullName evidence="1">N-acetyltransferase YedL</fullName>
    </submittedName>
</protein>
<keyword evidence="2" id="KW-1185">Reference proteome</keyword>
<evidence type="ECO:0000313" key="1">
    <source>
        <dbReference type="EMBL" id="KCB26305.1"/>
    </source>
</evidence>
<sequence length="732" mass="82633">MARKKKDTQSEADKALIDRAKKRFNRCQEWESEFRARFRDDIKFLYADSDNQEQWPAAVRAQRQLDQRPMLTVNKTHTHWLHVVNQGRENKASIKIIATGGQSSYDSSQIYTALARRIEYASDAQSAYDIARGFQVGGGIGYVRVVTDYSEENGFDQDIYIRPIPDPLSVYMDPMIKQKDGSDAKFAFIHDEMDRDDFESRYPNVTIGGGFDVEVSQGWLSNNKVRVAEYYEVEETTEWAFAVQGPDGSMQFMRESEIDPNVTQLNLMAAEDGSIVQKRKVKKRQIKWYLIAGNQIIDRRDWPGVYIPIIRFIGEEVIIDGRLDRKGLVRYMKDAQRMYNYNTSAQVEFGALQTKIPYIAPIEAIEGHEDYWHNANRENFAVLPYNNKDGNGDVVTPPERTQPPAVAEAFAAGMESAGREMMMASGQYEATFGVQSQELSGRALERRKNQGERATFHYLENESTAKRFLGKIIIDLAPKIYDTKRVMRIMAEDGEEQEIMIDPELKSPIQQQENTLENKTATLFNPAVGAYDVVASVGPNFETRRQEAFEAMKEMIVGVPELARVIGDLFVSQGDFPSAERIAERLRNWIPPDIRGDGPSQQEQMLMQQNQELMQMVQQLGTELQSKIAMEKLAKQEVDQKTLNHLAERMEAHQRVILDSFKAETDRIKAVQPAATPEEMAPLVAQAILDALRAQSPSDLAQEGMSGAAAMGLGLTATDLGKPIHPTGGTPG</sequence>
<gene>
    <name evidence="1" type="ORF">L544_3239</name>
</gene>
<dbReference type="InterPro" id="IPR032427">
    <property type="entry name" value="P22_portal"/>
</dbReference>
<organism evidence="1 2">
    <name type="scientific">Bordetella hinzii OH87 BAL007II</name>
    <dbReference type="NCBI Taxonomy" id="1331262"/>
    <lineage>
        <taxon>Bacteria</taxon>
        <taxon>Pseudomonadati</taxon>
        <taxon>Pseudomonadota</taxon>
        <taxon>Betaproteobacteria</taxon>
        <taxon>Burkholderiales</taxon>
        <taxon>Alcaligenaceae</taxon>
        <taxon>Bordetella</taxon>
    </lineage>
</organism>
<comment type="caution">
    <text evidence="1">The sequence shown here is derived from an EMBL/GenBank/DDBJ whole genome shotgun (WGS) entry which is preliminary data.</text>
</comment>